<gene>
    <name evidence="7" type="ORF">NDI86_13010</name>
</gene>
<reference evidence="7 8" key="1">
    <citation type="submission" date="2022-06" db="EMBL/GenBank/DDBJ databases">
        <title>Halomicroarcula sp. a new haloarchaeum isolate from saline soil.</title>
        <authorList>
            <person name="Strakova D."/>
            <person name="Galisteo C."/>
            <person name="Sanchez-Porro C."/>
            <person name="Ventosa A."/>
        </authorList>
    </citation>
    <scope>NUCLEOTIDE SEQUENCE [LARGE SCALE GENOMIC DNA]</scope>
    <source>
        <strain evidence="7 8">S3CR25-11</strain>
    </source>
</reference>
<dbReference type="Pfam" id="PF04464">
    <property type="entry name" value="Glyphos_transf"/>
    <property type="match status" value="1"/>
</dbReference>
<evidence type="ECO:0000256" key="3">
    <source>
        <dbReference type="ARBA" id="ARBA00022475"/>
    </source>
</evidence>
<evidence type="ECO:0000256" key="2">
    <source>
        <dbReference type="ARBA" id="ARBA00010488"/>
    </source>
</evidence>
<dbReference type="InterPro" id="IPR043149">
    <property type="entry name" value="TagF_N"/>
</dbReference>
<keyword evidence="8" id="KW-1185">Reference proteome</keyword>
<dbReference type="InterPro" id="IPR007554">
    <property type="entry name" value="Glycerophosphate_synth"/>
</dbReference>
<dbReference type="InterPro" id="IPR051612">
    <property type="entry name" value="Teichoic_Acid_Biosynth"/>
</dbReference>
<comment type="subcellular location">
    <subcellularLocation>
        <location evidence="1">Cell membrane</location>
        <topology evidence="1">Peripheral membrane protein</topology>
    </subcellularLocation>
</comment>
<keyword evidence="6" id="KW-0472">Membrane</keyword>
<keyword evidence="5" id="KW-0777">Teichoic acid biosynthesis</keyword>
<keyword evidence="4" id="KW-0808">Transferase</keyword>
<name>A0ABU2FQK6_9EURY</name>
<dbReference type="PANTHER" id="PTHR37316:SF3">
    <property type="entry name" value="TEICHOIC ACID GLYCEROL-PHOSPHATE TRANSFERASE"/>
    <property type="match status" value="1"/>
</dbReference>
<protein>
    <submittedName>
        <fullName evidence="7">CDP-glycerol glycerophosphotransferase family protein</fullName>
    </submittedName>
</protein>
<evidence type="ECO:0000256" key="4">
    <source>
        <dbReference type="ARBA" id="ARBA00022679"/>
    </source>
</evidence>
<keyword evidence="3" id="KW-1003">Cell membrane</keyword>
<evidence type="ECO:0000313" key="7">
    <source>
        <dbReference type="EMBL" id="MDS0283045.1"/>
    </source>
</evidence>
<dbReference type="Gene3D" id="3.40.50.12580">
    <property type="match status" value="1"/>
</dbReference>
<dbReference type="EMBL" id="JAMQOS010000004">
    <property type="protein sequence ID" value="MDS0283045.1"/>
    <property type="molecule type" value="Genomic_DNA"/>
</dbReference>
<comment type="caution">
    <text evidence="7">The sequence shown here is derived from an EMBL/GenBank/DDBJ whole genome shotgun (WGS) entry which is preliminary data.</text>
</comment>
<comment type="similarity">
    <text evidence="2">Belongs to the CDP-glycerol glycerophosphotransferase family.</text>
</comment>
<dbReference type="PANTHER" id="PTHR37316">
    <property type="entry name" value="TEICHOIC ACID GLYCEROL-PHOSPHATE PRIMASE"/>
    <property type="match status" value="1"/>
</dbReference>
<evidence type="ECO:0000256" key="5">
    <source>
        <dbReference type="ARBA" id="ARBA00022944"/>
    </source>
</evidence>
<dbReference type="Proteomes" id="UP001268864">
    <property type="component" value="Unassembled WGS sequence"/>
</dbReference>
<evidence type="ECO:0000256" key="6">
    <source>
        <dbReference type="ARBA" id="ARBA00023136"/>
    </source>
</evidence>
<dbReference type="InterPro" id="IPR043148">
    <property type="entry name" value="TagF_C"/>
</dbReference>
<sequence>MAPLRLSGLRSSALPCLASARSWASSVSLTVRAATHLLVERALPAGRRDSTRWVFGTRGGEGFVDNAKYLFLHVANERPEIRAVWLSKDKATVATLRARGYEAFLPTSPTGMYNSLRAGVVVVSHGVADVNLACSGGADIVQLWHGIPLKSIAWDAELSDRPAPERLARASLLDRTDVVSITASTLVEPFSSGFRIDSDRLVVSGYPRLDALLDPVDDEDIGVDAAAALEARRTGADRPVIGFLPTFRDSAADRASTVYDFEALAAFLAERDALALVKFHPNESVELDREHPRLVQVDPETDPYPLLRYVDVLVTDYSSVAFDFLLLDRPIVYFPYDLSTYREERGFYFDYESVTPGLRATDFEGLLDAVGTALDDDAYTARRRAVRERFFDRVDSGHAERAYRAIVAHLDGQ</sequence>
<dbReference type="SUPFAM" id="SSF53756">
    <property type="entry name" value="UDP-Glycosyltransferase/glycogen phosphorylase"/>
    <property type="match status" value="1"/>
</dbReference>
<evidence type="ECO:0000256" key="1">
    <source>
        <dbReference type="ARBA" id="ARBA00004202"/>
    </source>
</evidence>
<dbReference type="RefSeq" id="WP_310900880.1">
    <property type="nucleotide sequence ID" value="NZ_JAMQOS010000004.1"/>
</dbReference>
<proteinExistence type="inferred from homology"/>
<evidence type="ECO:0000313" key="8">
    <source>
        <dbReference type="Proteomes" id="UP001268864"/>
    </source>
</evidence>
<dbReference type="Gene3D" id="3.40.50.11820">
    <property type="match status" value="1"/>
</dbReference>
<organism evidence="7 8">
    <name type="scientific">Haloarcula onubensis</name>
    <dbReference type="NCBI Taxonomy" id="2950539"/>
    <lineage>
        <taxon>Archaea</taxon>
        <taxon>Methanobacteriati</taxon>
        <taxon>Methanobacteriota</taxon>
        <taxon>Stenosarchaea group</taxon>
        <taxon>Halobacteria</taxon>
        <taxon>Halobacteriales</taxon>
        <taxon>Haloarculaceae</taxon>
        <taxon>Haloarcula</taxon>
    </lineage>
</organism>
<accession>A0ABU2FQK6</accession>